<dbReference type="EMBL" id="GBRH01270031">
    <property type="protein sequence ID" value="JAD27864.1"/>
    <property type="molecule type" value="Transcribed_RNA"/>
</dbReference>
<reference evidence="1" key="1">
    <citation type="submission" date="2014-09" db="EMBL/GenBank/DDBJ databases">
        <authorList>
            <person name="Magalhaes I.L.F."/>
            <person name="Oliveira U."/>
            <person name="Santos F.R."/>
            <person name="Vidigal T.H.D.A."/>
            <person name="Brescovit A.D."/>
            <person name="Santos A.J."/>
        </authorList>
    </citation>
    <scope>NUCLEOTIDE SEQUENCE</scope>
    <source>
        <tissue evidence="1">Shoot tissue taken approximately 20 cm above the soil surface</tissue>
    </source>
</reference>
<accession>A0A0A9PZQ7</accession>
<evidence type="ECO:0000313" key="1">
    <source>
        <dbReference type="EMBL" id="JAD27864.1"/>
    </source>
</evidence>
<protein>
    <submittedName>
        <fullName evidence="1">Uncharacterized protein</fullName>
    </submittedName>
</protein>
<proteinExistence type="predicted"/>
<organism evidence="1">
    <name type="scientific">Arundo donax</name>
    <name type="common">Giant reed</name>
    <name type="synonym">Donax arundinaceus</name>
    <dbReference type="NCBI Taxonomy" id="35708"/>
    <lineage>
        <taxon>Eukaryota</taxon>
        <taxon>Viridiplantae</taxon>
        <taxon>Streptophyta</taxon>
        <taxon>Embryophyta</taxon>
        <taxon>Tracheophyta</taxon>
        <taxon>Spermatophyta</taxon>
        <taxon>Magnoliopsida</taxon>
        <taxon>Liliopsida</taxon>
        <taxon>Poales</taxon>
        <taxon>Poaceae</taxon>
        <taxon>PACMAD clade</taxon>
        <taxon>Arundinoideae</taxon>
        <taxon>Arundineae</taxon>
        <taxon>Arundo</taxon>
    </lineage>
</organism>
<reference evidence="1" key="2">
    <citation type="journal article" date="2015" name="Data Brief">
        <title>Shoot transcriptome of the giant reed, Arundo donax.</title>
        <authorList>
            <person name="Barrero R.A."/>
            <person name="Guerrero F.D."/>
            <person name="Moolhuijzen P."/>
            <person name="Goolsby J.A."/>
            <person name="Tidwell J."/>
            <person name="Bellgard S.E."/>
            <person name="Bellgard M.I."/>
        </authorList>
    </citation>
    <scope>NUCLEOTIDE SEQUENCE</scope>
    <source>
        <tissue evidence="1">Shoot tissue taken approximately 20 cm above the soil surface</tissue>
    </source>
</reference>
<name>A0A0A9PZQ7_ARUDO</name>
<sequence>MQTIEICFSSWFQTTKKFSRTSELGPGTEDNQMQSRK</sequence>
<dbReference type="AlphaFoldDB" id="A0A0A9PZQ7"/>